<dbReference type="SUPFAM" id="SSF50249">
    <property type="entry name" value="Nucleic acid-binding proteins"/>
    <property type="match status" value="1"/>
</dbReference>
<gene>
    <name evidence="5" type="ORF">RAM05_09780</name>
</gene>
<dbReference type="RefSeq" id="WP_025331214.1">
    <property type="nucleotide sequence ID" value="NZ_CP132375.1"/>
</dbReference>
<evidence type="ECO:0000256" key="1">
    <source>
        <dbReference type="ARBA" id="ARBA00023125"/>
    </source>
</evidence>
<keyword evidence="2" id="KW-0235">DNA replication</keyword>
<dbReference type="GO" id="GO:0003697">
    <property type="term" value="F:single-stranded DNA binding"/>
    <property type="evidence" value="ECO:0007669"/>
    <property type="project" value="UniProtKB-UniRule"/>
</dbReference>
<dbReference type="PROSITE" id="PS50935">
    <property type="entry name" value="SSB"/>
    <property type="match status" value="1"/>
</dbReference>
<evidence type="ECO:0000256" key="3">
    <source>
        <dbReference type="PIRNR" id="PIRNR002070"/>
    </source>
</evidence>
<dbReference type="HAMAP" id="MF_00984">
    <property type="entry name" value="SSB"/>
    <property type="match status" value="1"/>
</dbReference>
<organism evidence="5 6">
    <name type="scientific">Snodgrassella alvi</name>
    <dbReference type="NCBI Taxonomy" id="1196083"/>
    <lineage>
        <taxon>Bacteria</taxon>
        <taxon>Pseudomonadati</taxon>
        <taxon>Pseudomonadota</taxon>
        <taxon>Betaproteobacteria</taxon>
        <taxon>Neisseriales</taxon>
        <taxon>Neisseriaceae</taxon>
        <taxon>Snodgrassella</taxon>
    </lineage>
</organism>
<dbReference type="InterPro" id="IPR000424">
    <property type="entry name" value="Primosome_PriB/ssb"/>
</dbReference>
<evidence type="ECO:0000313" key="6">
    <source>
        <dbReference type="Proteomes" id="UP001229773"/>
    </source>
</evidence>
<proteinExistence type="inferred from homology"/>
<dbReference type="InterPro" id="IPR012340">
    <property type="entry name" value="NA-bd_OB-fold"/>
</dbReference>
<keyword evidence="2" id="KW-0227">DNA damage</keyword>
<keyword evidence="2" id="KW-0234">DNA repair</keyword>
<keyword evidence="2" id="KW-0233">DNA recombination</keyword>
<evidence type="ECO:0000256" key="2">
    <source>
        <dbReference type="HAMAP-Rule" id="MF_00984"/>
    </source>
</evidence>
<accession>A0ABD7Z1W3</accession>
<feature type="short sequence motif" description="Important for interaction with partner proteins" evidence="2">
    <location>
        <begin position="173"/>
        <end position="178"/>
    </location>
</feature>
<feature type="compositionally biased region" description="Polar residues" evidence="4">
    <location>
        <begin position="109"/>
        <end position="130"/>
    </location>
</feature>
<keyword evidence="1 2" id="KW-0238">DNA-binding</keyword>
<feature type="region of interest" description="Disordered" evidence="4">
    <location>
        <begin position="108"/>
        <end position="178"/>
    </location>
</feature>
<dbReference type="AlphaFoldDB" id="A0ABD7Z1W3"/>
<dbReference type="Proteomes" id="UP001229773">
    <property type="component" value="Chromosome"/>
</dbReference>
<dbReference type="PIRSF" id="PIRSF002070">
    <property type="entry name" value="SSB"/>
    <property type="match status" value="1"/>
</dbReference>
<name>A0ABD7Z1W3_9NEIS</name>
<dbReference type="GO" id="GO:0006281">
    <property type="term" value="P:DNA repair"/>
    <property type="evidence" value="ECO:0007669"/>
    <property type="project" value="UniProtKB-UniRule"/>
</dbReference>
<comment type="subunit">
    <text evidence="2">Homotetramer.</text>
</comment>
<dbReference type="NCBIfam" id="TIGR00621">
    <property type="entry name" value="ssb"/>
    <property type="match status" value="1"/>
</dbReference>
<evidence type="ECO:0000256" key="4">
    <source>
        <dbReference type="SAM" id="MobiDB-lite"/>
    </source>
</evidence>
<evidence type="ECO:0000313" key="5">
    <source>
        <dbReference type="EMBL" id="WLS98125.1"/>
    </source>
</evidence>
<comment type="caution">
    <text evidence="2">Lacks conserved residue(s) required for the propagation of feature annotation.</text>
</comment>
<dbReference type="Gene3D" id="2.40.50.140">
    <property type="entry name" value="Nucleic acid-binding proteins"/>
    <property type="match status" value="1"/>
</dbReference>
<dbReference type="GO" id="GO:0006260">
    <property type="term" value="P:DNA replication"/>
    <property type="evidence" value="ECO:0007669"/>
    <property type="project" value="UniProtKB-UniRule"/>
</dbReference>
<dbReference type="InterPro" id="IPR011344">
    <property type="entry name" value="ssDNA-bd"/>
</dbReference>
<dbReference type="PANTHER" id="PTHR10302:SF27">
    <property type="entry name" value="SINGLE-STRANDED DNA-BINDING PROTEIN"/>
    <property type="match status" value="1"/>
</dbReference>
<dbReference type="GeneID" id="32537271"/>
<reference evidence="5 6" key="1">
    <citation type="submission" date="2023-08" db="EMBL/GenBank/DDBJ databases">
        <title>Complete genome sequences of 12 bacterial strains from the honey bee gut, resolved with long-read nanopore sequencing.</title>
        <authorList>
            <person name="Kwong W.K."/>
            <person name="Acheampong S."/>
            <person name="Polat M.F."/>
        </authorList>
    </citation>
    <scope>NUCLEOTIDE SEQUENCE [LARGE SCALE GENOMIC DNA]</scope>
    <source>
        <strain evidence="6">wkB9</strain>
    </source>
</reference>
<dbReference type="EMBL" id="CP132375">
    <property type="protein sequence ID" value="WLS98125.1"/>
    <property type="molecule type" value="Genomic_DNA"/>
</dbReference>
<dbReference type="Pfam" id="PF00436">
    <property type="entry name" value="SSB"/>
    <property type="match status" value="1"/>
</dbReference>
<protein>
    <recommendedName>
        <fullName evidence="2 3">Single-stranded DNA-binding protein</fullName>
        <shortName evidence="2">SSB</shortName>
    </recommendedName>
</protein>
<dbReference type="GO" id="GO:0006310">
    <property type="term" value="P:DNA recombination"/>
    <property type="evidence" value="ECO:0007669"/>
    <property type="project" value="UniProtKB-UniRule"/>
</dbReference>
<sequence length="178" mass="19505">MSVNKVILVGRLGRDPETRYMPSGDAITNFSIATDEQWRDRNGERQTRTEWHNITLFGKLGEIASQYLRKGSQVFIEGRIQSRKYTGKDGIERTAYDIIGSEMKMLGSRNDSASGSGNSYDQMNSGTNYAQGGGNYNQDGYDAAPAASSPPPAAPRRQAPRPAPTPAPVDDIDDDIPF</sequence>
<comment type="function">
    <text evidence="2">Plays an important role in DNA replication, recombination and repair. Binds to ssDNA and to an array of partner proteins to recruit them to their sites of action during DNA metabolism.</text>
</comment>
<dbReference type="CDD" id="cd04496">
    <property type="entry name" value="SSB_OBF"/>
    <property type="match status" value="1"/>
</dbReference>
<dbReference type="PANTHER" id="PTHR10302">
    <property type="entry name" value="SINGLE-STRANDED DNA-BINDING PROTEIN"/>
    <property type="match status" value="1"/>
</dbReference>